<keyword evidence="3" id="KW-0472">Membrane</keyword>
<dbReference type="EMBL" id="LNIX01000009">
    <property type="protein sequence ID" value="OXA49953.1"/>
    <property type="molecule type" value="Genomic_DNA"/>
</dbReference>
<evidence type="ECO:0000313" key="5">
    <source>
        <dbReference type="EMBL" id="OXA49953.1"/>
    </source>
</evidence>
<dbReference type="PROSITE" id="PS00022">
    <property type="entry name" value="EGF_1"/>
    <property type="match status" value="1"/>
</dbReference>
<dbReference type="Proteomes" id="UP000198287">
    <property type="component" value="Unassembled WGS sequence"/>
</dbReference>
<keyword evidence="3" id="KW-0812">Transmembrane</keyword>
<organism evidence="5 6">
    <name type="scientific">Folsomia candida</name>
    <name type="common">Springtail</name>
    <dbReference type="NCBI Taxonomy" id="158441"/>
    <lineage>
        <taxon>Eukaryota</taxon>
        <taxon>Metazoa</taxon>
        <taxon>Ecdysozoa</taxon>
        <taxon>Arthropoda</taxon>
        <taxon>Hexapoda</taxon>
        <taxon>Collembola</taxon>
        <taxon>Entomobryomorpha</taxon>
        <taxon>Isotomoidea</taxon>
        <taxon>Isotomidae</taxon>
        <taxon>Proisotominae</taxon>
        <taxon>Folsomia</taxon>
    </lineage>
</organism>
<keyword evidence="6" id="KW-1185">Reference proteome</keyword>
<dbReference type="InterPro" id="IPR045266">
    <property type="entry name" value="DOH_DOMON"/>
</dbReference>
<feature type="transmembrane region" description="Helical" evidence="3">
    <location>
        <begin position="12"/>
        <end position="38"/>
    </location>
</feature>
<comment type="caution">
    <text evidence="5">The sequence shown here is derived from an EMBL/GenBank/DDBJ whole genome shotgun (WGS) entry which is preliminary data.</text>
</comment>
<feature type="region of interest" description="Disordered" evidence="2">
    <location>
        <begin position="439"/>
        <end position="500"/>
    </location>
</feature>
<feature type="region of interest" description="Disordered" evidence="2">
    <location>
        <begin position="341"/>
        <end position="377"/>
    </location>
</feature>
<evidence type="ECO:0000256" key="2">
    <source>
        <dbReference type="SAM" id="MobiDB-lite"/>
    </source>
</evidence>
<evidence type="ECO:0000259" key="4">
    <source>
        <dbReference type="PROSITE" id="PS50026"/>
    </source>
</evidence>
<dbReference type="OrthoDB" id="188511at2759"/>
<evidence type="ECO:0000256" key="3">
    <source>
        <dbReference type="SAM" id="Phobius"/>
    </source>
</evidence>
<gene>
    <name evidence="5" type="ORF">Fcan01_15129</name>
</gene>
<dbReference type="PANTHER" id="PTHR46901">
    <property type="entry name" value="GH04942P"/>
    <property type="match status" value="1"/>
</dbReference>
<accession>A0A226DXF6</accession>
<evidence type="ECO:0000313" key="6">
    <source>
        <dbReference type="Proteomes" id="UP000198287"/>
    </source>
</evidence>
<evidence type="ECO:0000256" key="1">
    <source>
        <dbReference type="PROSITE-ProRule" id="PRU00076"/>
    </source>
</evidence>
<dbReference type="PANTHER" id="PTHR46901:SF2">
    <property type="entry name" value="GH04942P"/>
    <property type="match status" value="1"/>
</dbReference>
<protein>
    <submittedName>
        <fullName evidence="5">Teneurin-3</fullName>
    </submittedName>
</protein>
<proteinExistence type="predicted"/>
<feature type="compositionally biased region" description="Low complexity" evidence="2">
    <location>
        <begin position="452"/>
        <end position="483"/>
    </location>
</feature>
<dbReference type="Gene3D" id="2.60.120.260">
    <property type="entry name" value="Galactose-binding domain-like"/>
    <property type="match status" value="1"/>
</dbReference>
<dbReference type="PROSITE" id="PS50026">
    <property type="entry name" value="EGF_3"/>
    <property type="match status" value="1"/>
</dbReference>
<dbReference type="STRING" id="158441.A0A226DXF6"/>
<keyword evidence="3" id="KW-1133">Transmembrane helix</keyword>
<dbReference type="AlphaFoldDB" id="A0A226DXF6"/>
<keyword evidence="1" id="KW-1015">Disulfide bond</keyword>
<feature type="disulfide bond" evidence="1">
    <location>
        <begin position="229"/>
        <end position="238"/>
    </location>
</feature>
<comment type="caution">
    <text evidence="1">Lacks conserved residue(s) required for the propagation of feature annotation.</text>
</comment>
<sequence length="644" mass="71876">MISKLVDPKDAQFILVCPDFFVVVLSVLGLDLVVWGHVSLTFPPARQIPIDFLNTFWTKAPCGMPRGHLKTSLAAGKGFNVTWHLGYAHQGGYRLELLDQNENKLMDLTPTNDNTFHQGQTTAQSHYIDLPENSTCVGCTIRLLRQVPEFAPDFQFISCADVDIVSRQNFIENCNGHGYVIGGRCTCYARYWGDRCQYQDECDTDIDCNGQGRCIHLGGSALPRKQCYCPASHYGARCSLQNPTNMPHPDNLNLKQHVRVKLDERMTMYFKIFLGSTQSQDEMEFVLQINGTSYGGLGWRPTNIGPICKSWPFISSALHGNNYRTKRSSSSVFTITKSIDQTDNFSPSSQSHGRGQNYISTVSSSIDNSPQARQASSSVYQSFDTITTNSDSGVQNAYRAPVSNNNIQTVIQSSTPSRLRLQQNSQNIQVHTIQLTTPRGPQVQSLPLPRAQPVVVSSSSSSSQQRSKPQQQQQQNPAPQQTSISQPSFTPSEWAAKDPFTPMDCSDIIVGSARGNYHRIRDTYSRGRHTPLPDYIWGGRDDLIGAVGWEQYGVTTLAFRRRMDAADGPDHPIRGDMQVIWARGQEPGEVVPVPQHQLTPGNPTVSSFYTRDELKYHGLGSQRGFLFIDFDAVRQEFVNGRFSQ</sequence>
<feature type="domain" description="EGF-like" evidence="4">
    <location>
        <begin position="198"/>
        <end position="239"/>
    </location>
</feature>
<reference evidence="5 6" key="1">
    <citation type="submission" date="2015-12" db="EMBL/GenBank/DDBJ databases">
        <title>The genome of Folsomia candida.</title>
        <authorList>
            <person name="Faddeeva A."/>
            <person name="Derks M.F."/>
            <person name="Anvar Y."/>
            <person name="Smit S."/>
            <person name="Van Straalen N."/>
            <person name="Roelofs D."/>
        </authorList>
    </citation>
    <scope>NUCLEOTIDE SEQUENCE [LARGE SCALE GENOMIC DNA]</scope>
    <source>
        <strain evidence="5 6">VU population</strain>
        <tissue evidence="5">Whole body</tissue>
    </source>
</reference>
<dbReference type="CDD" id="cd00054">
    <property type="entry name" value="EGF_CA"/>
    <property type="match status" value="1"/>
</dbReference>
<dbReference type="InterPro" id="IPR000742">
    <property type="entry name" value="EGF"/>
</dbReference>
<keyword evidence="1" id="KW-0245">EGF-like domain</keyword>
<name>A0A226DXF6_FOLCA</name>
<dbReference type="CDD" id="cd09631">
    <property type="entry name" value="DOMON_DOH"/>
    <property type="match status" value="1"/>
</dbReference>
<dbReference type="OMA" id="GPICKSW"/>